<sequence length="70" mass="7325">MLNRNALFLNTILLGGTTAQKLEAVADAGFAQAELWQQDVQETGGGYGRDPAPPQFAGYLIDGLPGTAGF</sequence>
<comment type="caution">
    <text evidence="1">The sequence shown here is derived from an EMBL/GenBank/DDBJ whole genome shotgun (WGS) entry which is preliminary data.</text>
</comment>
<dbReference type="RefSeq" id="WP_385950567.1">
    <property type="nucleotide sequence ID" value="NZ_JBHSUB010000010.1"/>
</dbReference>
<name>A0ABW1VX95_9GAMM</name>
<accession>A0ABW1VX95</accession>
<dbReference type="EMBL" id="JBHSUB010000010">
    <property type="protein sequence ID" value="MFC6378381.1"/>
    <property type="molecule type" value="Genomic_DNA"/>
</dbReference>
<evidence type="ECO:0000313" key="2">
    <source>
        <dbReference type="Proteomes" id="UP001596230"/>
    </source>
</evidence>
<organism evidence="1 2">
    <name type="scientific">Tatumella terrea</name>
    <dbReference type="NCBI Taxonomy" id="419007"/>
    <lineage>
        <taxon>Bacteria</taxon>
        <taxon>Pseudomonadati</taxon>
        <taxon>Pseudomonadota</taxon>
        <taxon>Gammaproteobacteria</taxon>
        <taxon>Enterobacterales</taxon>
        <taxon>Erwiniaceae</taxon>
        <taxon>Tatumella</taxon>
    </lineage>
</organism>
<keyword evidence="2" id="KW-1185">Reference proteome</keyword>
<protein>
    <submittedName>
        <fullName evidence="1">Uncharacterized protein</fullName>
    </submittedName>
</protein>
<evidence type="ECO:0000313" key="1">
    <source>
        <dbReference type="EMBL" id="MFC6378381.1"/>
    </source>
</evidence>
<gene>
    <name evidence="1" type="ORF">ACFP9W_09815</name>
</gene>
<reference evidence="2" key="1">
    <citation type="journal article" date="2019" name="Int. J. Syst. Evol. Microbiol.">
        <title>The Global Catalogue of Microorganisms (GCM) 10K type strain sequencing project: providing services to taxonomists for standard genome sequencing and annotation.</title>
        <authorList>
            <consortium name="The Broad Institute Genomics Platform"/>
            <consortium name="The Broad Institute Genome Sequencing Center for Infectious Disease"/>
            <person name="Wu L."/>
            <person name="Ma J."/>
        </authorList>
    </citation>
    <scope>NUCLEOTIDE SEQUENCE [LARGE SCALE GENOMIC DNA]</scope>
    <source>
        <strain evidence="2">CGMCC 1.18518</strain>
    </source>
</reference>
<proteinExistence type="predicted"/>
<dbReference type="Proteomes" id="UP001596230">
    <property type="component" value="Unassembled WGS sequence"/>
</dbReference>